<dbReference type="InterPro" id="IPR012337">
    <property type="entry name" value="RNaseH-like_sf"/>
</dbReference>
<dbReference type="InterPro" id="IPR036397">
    <property type="entry name" value="RNaseH_sf"/>
</dbReference>
<dbReference type="AlphaFoldDB" id="A0A9P0ZPT2"/>
<sequence>MGWIQAQANRVEGNYRQQQAASSWSRPILGRIKLNVDAAVRDSGCGLGWCLWDERGRFVTGVACPREGKLSPLAAELIGIRETLSWLQDYEWVDIDMESDSSCAISEILKGTSDSSIGVIAGDIRNLSRHFSSISFSHVKRSANKSVHALARATCSVSEQHTWFFYPPSFFFMYSGL</sequence>
<dbReference type="Gene3D" id="3.30.420.10">
    <property type="entry name" value="Ribonuclease H-like superfamily/Ribonuclease H"/>
    <property type="match status" value="1"/>
</dbReference>
<proteinExistence type="predicted"/>
<evidence type="ECO:0000313" key="3">
    <source>
        <dbReference type="Proteomes" id="UP001152484"/>
    </source>
</evidence>
<dbReference type="SUPFAM" id="SSF53098">
    <property type="entry name" value="Ribonuclease H-like"/>
    <property type="match status" value="1"/>
</dbReference>
<comment type="caution">
    <text evidence="2">The sequence shown here is derived from an EMBL/GenBank/DDBJ whole genome shotgun (WGS) entry which is preliminary data.</text>
</comment>
<protein>
    <recommendedName>
        <fullName evidence="1">RNase H type-1 domain-containing protein</fullName>
    </recommendedName>
</protein>
<dbReference type="GO" id="GO:0004523">
    <property type="term" value="F:RNA-DNA hybrid ribonuclease activity"/>
    <property type="evidence" value="ECO:0007669"/>
    <property type="project" value="InterPro"/>
</dbReference>
<gene>
    <name evidence="2" type="ORF">CEURO_LOCUS18866</name>
</gene>
<feature type="domain" description="RNase H type-1" evidence="1">
    <location>
        <begin position="35"/>
        <end position="153"/>
    </location>
</feature>
<dbReference type="InterPro" id="IPR052929">
    <property type="entry name" value="RNase_H-like_EbsB-rel"/>
</dbReference>
<dbReference type="EMBL" id="CAMAPE010000053">
    <property type="protein sequence ID" value="CAH9110446.1"/>
    <property type="molecule type" value="Genomic_DNA"/>
</dbReference>
<keyword evidence="3" id="KW-1185">Reference proteome</keyword>
<evidence type="ECO:0000259" key="1">
    <source>
        <dbReference type="Pfam" id="PF13456"/>
    </source>
</evidence>
<name>A0A9P0ZPT2_CUSEU</name>
<dbReference type="PANTHER" id="PTHR47074:SF11">
    <property type="entry name" value="REVERSE TRANSCRIPTASE-LIKE PROTEIN"/>
    <property type="match status" value="1"/>
</dbReference>
<reference evidence="2" key="1">
    <citation type="submission" date="2022-07" db="EMBL/GenBank/DDBJ databases">
        <authorList>
            <person name="Macas J."/>
            <person name="Novak P."/>
            <person name="Neumann P."/>
        </authorList>
    </citation>
    <scope>NUCLEOTIDE SEQUENCE</scope>
</reference>
<dbReference type="CDD" id="cd06222">
    <property type="entry name" value="RNase_H_like"/>
    <property type="match status" value="1"/>
</dbReference>
<dbReference type="Proteomes" id="UP001152484">
    <property type="component" value="Unassembled WGS sequence"/>
</dbReference>
<dbReference type="Pfam" id="PF13456">
    <property type="entry name" value="RVT_3"/>
    <property type="match status" value="1"/>
</dbReference>
<dbReference type="GO" id="GO:0003676">
    <property type="term" value="F:nucleic acid binding"/>
    <property type="evidence" value="ECO:0007669"/>
    <property type="project" value="InterPro"/>
</dbReference>
<evidence type="ECO:0000313" key="2">
    <source>
        <dbReference type="EMBL" id="CAH9110446.1"/>
    </source>
</evidence>
<organism evidence="2 3">
    <name type="scientific">Cuscuta europaea</name>
    <name type="common">European dodder</name>
    <dbReference type="NCBI Taxonomy" id="41803"/>
    <lineage>
        <taxon>Eukaryota</taxon>
        <taxon>Viridiplantae</taxon>
        <taxon>Streptophyta</taxon>
        <taxon>Embryophyta</taxon>
        <taxon>Tracheophyta</taxon>
        <taxon>Spermatophyta</taxon>
        <taxon>Magnoliopsida</taxon>
        <taxon>eudicotyledons</taxon>
        <taxon>Gunneridae</taxon>
        <taxon>Pentapetalae</taxon>
        <taxon>asterids</taxon>
        <taxon>lamiids</taxon>
        <taxon>Solanales</taxon>
        <taxon>Convolvulaceae</taxon>
        <taxon>Cuscuteae</taxon>
        <taxon>Cuscuta</taxon>
        <taxon>Cuscuta subgen. Cuscuta</taxon>
    </lineage>
</organism>
<dbReference type="InterPro" id="IPR002156">
    <property type="entry name" value="RNaseH_domain"/>
</dbReference>
<dbReference type="OrthoDB" id="990022at2759"/>
<dbReference type="InterPro" id="IPR044730">
    <property type="entry name" value="RNase_H-like_dom_plant"/>
</dbReference>
<accession>A0A9P0ZPT2</accession>
<dbReference type="PANTHER" id="PTHR47074">
    <property type="entry name" value="BNAC02G40300D PROTEIN"/>
    <property type="match status" value="1"/>
</dbReference>